<keyword evidence="3" id="KW-1003">Cell membrane</keyword>
<feature type="transmembrane region" description="Helical" evidence="17">
    <location>
        <begin position="281"/>
        <end position="308"/>
    </location>
</feature>
<keyword evidence="22" id="KW-1185">Reference proteome</keyword>
<dbReference type="EMBL" id="JQCL01000057">
    <property type="protein sequence ID" value="KRO10969.1"/>
    <property type="molecule type" value="Genomic_DNA"/>
</dbReference>
<feature type="transmembrane region" description="Helical" evidence="17">
    <location>
        <begin position="140"/>
        <end position="164"/>
    </location>
</feature>
<dbReference type="InterPro" id="IPR050558">
    <property type="entry name" value="PTS_Sugar-Specific_Components"/>
</dbReference>
<feature type="transmembrane region" description="Helical" evidence="17">
    <location>
        <begin position="417"/>
        <end position="438"/>
    </location>
</feature>
<dbReference type="PANTHER" id="PTHR30175">
    <property type="entry name" value="PHOSPHOTRANSFERASE SYSTEM TRANSPORT PROTEIN"/>
    <property type="match status" value="1"/>
</dbReference>
<organism evidence="21 22">
    <name type="scientific">Lactiplantibacillus xiangfangensis</name>
    <dbReference type="NCBI Taxonomy" id="942150"/>
    <lineage>
        <taxon>Bacteria</taxon>
        <taxon>Bacillati</taxon>
        <taxon>Bacillota</taxon>
        <taxon>Bacilli</taxon>
        <taxon>Lactobacillales</taxon>
        <taxon>Lactobacillaceae</taxon>
        <taxon>Lactiplantibacillus</taxon>
    </lineage>
</organism>
<dbReference type="PROSITE" id="PS51093">
    <property type="entry name" value="PTS_EIIA_TYPE_1"/>
    <property type="match status" value="1"/>
</dbReference>
<dbReference type="InterPro" id="IPR011055">
    <property type="entry name" value="Dup_hybrid_motif"/>
</dbReference>
<dbReference type="Pfam" id="PF00358">
    <property type="entry name" value="PTS_EIIA_1"/>
    <property type="match status" value="1"/>
</dbReference>
<dbReference type="GO" id="GO:0090589">
    <property type="term" value="F:protein-phosphocysteine-trehalose phosphotransferase system transporter activity"/>
    <property type="evidence" value="ECO:0007669"/>
    <property type="project" value="TreeGrafter"/>
</dbReference>
<dbReference type="OrthoDB" id="9769191at2"/>
<dbReference type="SUPFAM" id="SSF55604">
    <property type="entry name" value="Glucose permease domain IIB"/>
    <property type="match status" value="1"/>
</dbReference>
<dbReference type="InterPro" id="IPR018113">
    <property type="entry name" value="PTrfase_EIIB_Cys"/>
</dbReference>
<keyword evidence="5" id="KW-0808">Transferase</keyword>
<keyword evidence="10 17" id="KW-0472">Membrane</keyword>
<evidence type="ECO:0000256" key="9">
    <source>
        <dbReference type="ARBA" id="ARBA00022989"/>
    </source>
</evidence>
<evidence type="ECO:0000259" key="20">
    <source>
        <dbReference type="PROSITE" id="PS51103"/>
    </source>
</evidence>
<proteinExistence type="predicted"/>
<evidence type="ECO:0000256" key="12">
    <source>
        <dbReference type="ARBA" id="ARBA00045139"/>
    </source>
</evidence>
<comment type="catalytic activity">
    <reaction evidence="13">
        <text>N(pros)-phospho-L-histidyl-[protein](out) + sucrose = sucrose 6(G)-phosphate(in) + L-histidyl-[protein]</text>
        <dbReference type="Rhea" id="RHEA:49236"/>
        <dbReference type="Rhea" id="RHEA-COMP:9745"/>
        <dbReference type="Rhea" id="RHEA-COMP:9746"/>
        <dbReference type="ChEBI" id="CHEBI:17992"/>
        <dbReference type="ChEBI" id="CHEBI:29979"/>
        <dbReference type="ChEBI" id="CHEBI:64837"/>
        <dbReference type="ChEBI" id="CHEBI:91002"/>
        <dbReference type="EC" id="2.7.1.211"/>
    </reaction>
</comment>
<dbReference type="Pfam" id="PF02378">
    <property type="entry name" value="PTS_EIIC"/>
    <property type="match status" value="1"/>
</dbReference>
<feature type="transmembrane region" description="Helical" evidence="17">
    <location>
        <begin position="241"/>
        <end position="261"/>
    </location>
</feature>
<dbReference type="GO" id="GO:0008982">
    <property type="term" value="F:protein-N(PI)-phosphohistidine-sugar phosphotransferase activity"/>
    <property type="evidence" value="ECO:0007669"/>
    <property type="project" value="InterPro"/>
</dbReference>
<dbReference type="GO" id="GO:0016301">
    <property type="term" value="F:kinase activity"/>
    <property type="evidence" value="ECO:0007669"/>
    <property type="project" value="UniProtKB-KW"/>
</dbReference>
<dbReference type="InterPro" id="IPR001127">
    <property type="entry name" value="PTS_EIIA_1_perm"/>
</dbReference>
<dbReference type="InterPro" id="IPR036878">
    <property type="entry name" value="Glu_permease_IIB"/>
</dbReference>
<keyword evidence="8" id="KW-0418">Kinase</keyword>
<name>A0A0R2MB21_9LACO</name>
<feature type="transmembrane region" description="Helical" evidence="17">
    <location>
        <begin position="380"/>
        <end position="397"/>
    </location>
</feature>
<evidence type="ECO:0000256" key="13">
    <source>
        <dbReference type="ARBA" id="ARBA00048931"/>
    </source>
</evidence>
<comment type="function">
    <text evidence="12">The phosphoenolpyruvate-dependent sugar phosphotransferase system (sugar PTS), a major carbohydrate active transport system, catalyzes the phosphorylation of incoming sugar substrates concomitantly with their translocation across the cell membrane. This system is involved in sucrose transport.</text>
</comment>
<dbReference type="PANTHER" id="PTHR30175:SF1">
    <property type="entry name" value="PTS SYSTEM ARBUTIN-, CELLOBIOSE-, AND SALICIN-SPECIFIC EIIBC COMPONENT-RELATED"/>
    <property type="match status" value="1"/>
</dbReference>
<dbReference type="InterPro" id="IPR003352">
    <property type="entry name" value="PTS_EIIC"/>
</dbReference>
<keyword evidence="4" id="KW-0762">Sugar transport</keyword>
<dbReference type="CDD" id="cd00212">
    <property type="entry name" value="PTS_IIB_glc"/>
    <property type="match status" value="1"/>
</dbReference>
<evidence type="ECO:0000256" key="14">
    <source>
        <dbReference type="ARBA" id="ARBA00074554"/>
    </source>
</evidence>
<evidence type="ECO:0000256" key="2">
    <source>
        <dbReference type="ARBA" id="ARBA00022448"/>
    </source>
</evidence>
<evidence type="ECO:0000256" key="1">
    <source>
        <dbReference type="ARBA" id="ARBA00004651"/>
    </source>
</evidence>
<keyword evidence="7 17" id="KW-0812">Transmembrane</keyword>
<dbReference type="GO" id="GO:0009401">
    <property type="term" value="P:phosphoenolpyruvate-dependent sugar phosphotransferase system"/>
    <property type="evidence" value="ECO:0007669"/>
    <property type="project" value="UniProtKB-KW"/>
</dbReference>
<dbReference type="Gene3D" id="3.30.1360.60">
    <property type="entry name" value="Glucose permease domain IIB"/>
    <property type="match status" value="1"/>
</dbReference>
<evidence type="ECO:0000259" key="18">
    <source>
        <dbReference type="PROSITE" id="PS51093"/>
    </source>
</evidence>
<feature type="transmembrane region" description="Helical" evidence="17">
    <location>
        <begin position="99"/>
        <end position="120"/>
    </location>
</feature>
<dbReference type="Gene3D" id="2.70.70.10">
    <property type="entry name" value="Glucose Permease (Domain IIA)"/>
    <property type="match status" value="1"/>
</dbReference>
<evidence type="ECO:0000256" key="6">
    <source>
        <dbReference type="ARBA" id="ARBA00022683"/>
    </source>
</evidence>
<evidence type="ECO:0000259" key="19">
    <source>
        <dbReference type="PROSITE" id="PS51098"/>
    </source>
</evidence>
<dbReference type="SUPFAM" id="SSF51261">
    <property type="entry name" value="Duplicated hybrid motif"/>
    <property type="match status" value="1"/>
</dbReference>
<dbReference type="Proteomes" id="UP000051783">
    <property type="component" value="Unassembled WGS sequence"/>
</dbReference>
<evidence type="ECO:0000256" key="5">
    <source>
        <dbReference type="ARBA" id="ARBA00022679"/>
    </source>
</evidence>
<dbReference type="EC" id="2.7.1.211" evidence="11"/>
<evidence type="ECO:0000256" key="4">
    <source>
        <dbReference type="ARBA" id="ARBA00022597"/>
    </source>
</evidence>
<evidence type="ECO:0000313" key="21">
    <source>
        <dbReference type="EMBL" id="KRO10969.1"/>
    </source>
</evidence>
<evidence type="ECO:0000256" key="10">
    <source>
        <dbReference type="ARBA" id="ARBA00023136"/>
    </source>
</evidence>
<dbReference type="InterPro" id="IPR001996">
    <property type="entry name" value="PTS_IIB_1"/>
</dbReference>
<dbReference type="NCBIfam" id="TIGR00830">
    <property type="entry name" value="PTBA"/>
    <property type="match status" value="1"/>
</dbReference>
<evidence type="ECO:0000256" key="3">
    <source>
        <dbReference type="ARBA" id="ARBA00022475"/>
    </source>
</evidence>
<evidence type="ECO:0000256" key="17">
    <source>
        <dbReference type="SAM" id="Phobius"/>
    </source>
</evidence>
<dbReference type="PROSITE" id="PS51103">
    <property type="entry name" value="PTS_EIIC_TYPE_1"/>
    <property type="match status" value="1"/>
</dbReference>
<gene>
    <name evidence="21" type="ORF">IV64_GL002665</name>
</gene>
<dbReference type="STRING" id="942150.IV64_GL002665"/>
<dbReference type="InterPro" id="IPR011297">
    <property type="entry name" value="PTS_IIABC_b_glu"/>
</dbReference>
<keyword evidence="6" id="KW-0598">Phosphotransferase system</keyword>
<protein>
    <recommendedName>
        <fullName evidence="14">PTS system sucrose-specific EIIBCA component</fullName>
        <ecNumber evidence="11">2.7.1.211</ecNumber>
    </recommendedName>
    <alternativeName>
        <fullName evidence="15">EIIBCA-Scr</fullName>
    </alternativeName>
</protein>
<dbReference type="FunFam" id="2.70.70.10:FF:000001">
    <property type="entry name" value="PTS system glucose-specific IIA component"/>
    <property type="match status" value="1"/>
</dbReference>
<feature type="active site" description="Phosphocysteine intermediate; for EIIB activity" evidence="16">
    <location>
        <position position="26"/>
    </location>
</feature>
<dbReference type="PATRIC" id="fig|942150.3.peg.2777"/>
<feature type="domain" description="PTS EIIA type-1" evidence="18">
    <location>
        <begin position="481"/>
        <end position="585"/>
    </location>
</feature>
<dbReference type="AlphaFoldDB" id="A0A0R2MB21"/>
<dbReference type="Pfam" id="PF00367">
    <property type="entry name" value="PTS_EIIB"/>
    <property type="match status" value="1"/>
</dbReference>
<dbReference type="InterPro" id="IPR013013">
    <property type="entry name" value="PTS_EIIC_1"/>
</dbReference>
<accession>A0A0R2MB21</accession>
<comment type="caution">
    <text evidence="21">The sequence shown here is derived from an EMBL/GenBank/DDBJ whole genome shotgun (WGS) entry which is preliminary data.</text>
</comment>
<comment type="subcellular location">
    <subcellularLocation>
        <location evidence="1">Cell membrane</location>
        <topology evidence="1">Multi-pass membrane protein</topology>
    </subcellularLocation>
</comment>
<sequence length="609" mass="65237">MSNKQLAKDIVKNIGGKGNVVSLTHCVTRLRFVLKDESLAKKAELEKLDIIQVVQQAGQYQVVIGQNVGEVYEDVMDVLGDIKQNPTKNGQKPKVMDQVFEIISGTFAPIIPAIMGSGLLKAVIQMLTMAGWLDAKSGTYAILSATGNAVFYFLPIILGVSFGLKLKVNPYIAATIGAALLEPNFMNLVSSGKKVVDFVGIPVVLMNYSSTVFPIILAVLLLKALDVLLKRYIPKSVQSIVTPMLELILVAPITMMVFGPIGVSIGEWIAKLFAWAMVKNAIISCGLFGAVGIIIVAFGLHWAVIPVIIMNLASQGFDPLLPTVQSTGFAAAGAALGLFILRKNNSKERQNALAAFASAFFAGITEPVIYGIYFKYRKSLIYASIAGMVSGIINGIIQIKATQIAGGVFTIPTFKPAFGYAFSMLVAFGLSLALHLILGVDTKKVQPSQDDKKHIDAKVGQVEQVIAPVSGKTTALSEVKDEVFSSGKMGKGFAVYPTNNNLYAPIAGTVTTVFPTKHAIGITTESGVELLIHIGIDTVNLKGEFFNITVSEGDVVAQGDSLGTVDFTKLVENGYDPTVMVLITNDAKFSKVQEEWQSEDNDSMLSITV</sequence>
<dbReference type="RefSeq" id="WP_057706452.1">
    <property type="nucleotide sequence ID" value="NZ_JQCL01000057.1"/>
</dbReference>
<evidence type="ECO:0000256" key="11">
    <source>
        <dbReference type="ARBA" id="ARBA00044053"/>
    </source>
</evidence>
<evidence type="ECO:0000256" key="7">
    <source>
        <dbReference type="ARBA" id="ARBA00022692"/>
    </source>
</evidence>
<feature type="transmembrane region" description="Helical" evidence="17">
    <location>
        <begin position="320"/>
        <end position="341"/>
    </location>
</feature>
<evidence type="ECO:0000256" key="15">
    <source>
        <dbReference type="ARBA" id="ARBA00081008"/>
    </source>
</evidence>
<evidence type="ECO:0000256" key="16">
    <source>
        <dbReference type="PROSITE-ProRule" id="PRU00421"/>
    </source>
</evidence>
<feature type="domain" description="PTS EIIC type-1" evidence="20">
    <location>
        <begin position="101"/>
        <end position="454"/>
    </location>
</feature>
<evidence type="ECO:0000313" key="22">
    <source>
        <dbReference type="Proteomes" id="UP000051783"/>
    </source>
</evidence>
<evidence type="ECO:0000256" key="8">
    <source>
        <dbReference type="ARBA" id="ARBA00022777"/>
    </source>
</evidence>
<dbReference type="GO" id="GO:0015771">
    <property type="term" value="P:trehalose transport"/>
    <property type="evidence" value="ECO:0007669"/>
    <property type="project" value="TreeGrafter"/>
</dbReference>
<dbReference type="PROSITE" id="PS51098">
    <property type="entry name" value="PTS_EIIB_TYPE_1"/>
    <property type="match status" value="1"/>
</dbReference>
<keyword evidence="9 17" id="KW-1133">Transmembrane helix</keyword>
<dbReference type="NCBIfam" id="TIGR01995">
    <property type="entry name" value="PTS-II-ABC-beta"/>
    <property type="match status" value="1"/>
</dbReference>
<feature type="domain" description="PTS EIIB type-1" evidence="19">
    <location>
        <begin position="4"/>
        <end position="85"/>
    </location>
</feature>
<dbReference type="FunFam" id="3.30.1360.60:FF:000001">
    <property type="entry name" value="PTS system glucose-specific IIBC component PtsG"/>
    <property type="match status" value="1"/>
</dbReference>
<dbReference type="PROSITE" id="PS00371">
    <property type="entry name" value="PTS_EIIA_TYPE_1_HIS"/>
    <property type="match status" value="1"/>
</dbReference>
<keyword evidence="2" id="KW-0813">Transport</keyword>
<reference evidence="21 22" key="1">
    <citation type="journal article" date="2015" name="Genome Announc.">
        <title>Expanding the biotechnology potential of lactobacilli through comparative genomics of 213 strains and associated genera.</title>
        <authorList>
            <person name="Sun Z."/>
            <person name="Harris H.M."/>
            <person name="McCann A."/>
            <person name="Guo C."/>
            <person name="Argimon S."/>
            <person name="Zhang W."/>
            <person name="Yang X."/>
            <person name="Jeffery I.B."/>
            <person name="Cooney J.C."/>
            <person name="Kagawa T.F."/>
            <person name="Liu W."/>
            <person name="Song Y."/>
            <person name="Salvetti E."/>
            <person name="Wrobel A."/>
            <person name="Rasinkangas P."/>
            <person name="Parkhill J."/>
            <person name="Rea M.C."/>
            <person name="O'Sullivan O."/>
            <person name="Ritari J."/>
            <person name="Douillard F.P."/>
            <person name="Paul Ross R."/>
            <person name="Yang R."/>
            <person name="Briner A.E."/>
            <person name="Felis G.E."/>
            <person name="de Vos W.M."/>
            <person name="Barrangou R."/>
            <person name="Klaenhammer T.R."/>
            <person name="Caufield P.W."/>
            <person name="Cui Y."/>
            <person name="Zhang H."/>
            <person name="O'Toole P.W."/>
        </authorList>
    </citation>
    <scope>NUCLEOTIDE SEQUENCE [LARGE SCALE GENOMIC DNA]</scope>
    <source>
        <strain evidence="21 22">LMG 26013</strain>
    </source>
</reference>
<dbReference type="GO" id="GO:0005886">
    <property type="term" value="C:plasma membrane"/>
    <property type="evidence" value="ECO:0007669"/>
    <property type="project" value="UniProtKB-SubCell"/>
</dbReference>
<dbReference type="PROSITE" id="PS01035">
    <property type="entry name" value="PTS_EIIB_TYPE_1_CYS"/>
    <property type="match status" value="1"/>
</dbReference>